<sequence length="82" mass="9399">MRMTFSTRNTEENSFHKCNSYQGGNLVSKHPCQQKENNHIFITFNWLLLIRKLSDYVDNCCSNRNGTSPAVSFRGVNTLGII</sequence>
<reference evidence="2" key="1">
    <citation type="journal article" date="2011" name="Nature">
        <title>Genome sequence and analysis of the tuber crop potato.</title>
        <authorList>
            <consortium name="The Potato Genome Sequencing Consortium"/>
        </authorList>
    </citation>
    <scope>NUCLEOTIDE SEQUENCE [LARGE SCALE GENOMIC DNA]</scope>
    <source>
        <strain evidence="2">cv. DM1-3 516 R44</strain>
    </source>
</reference>
<proteinExistence type="predicted"/>
<dbReference type="Proteomes" id="UP000011115">
    <property type="component" value="Unassembled WGS sequence"/>
</dbReference>
<dbReference type="PaxDb" id="4113-PGSC0003DMT400021017"/>
<keyword evidence="2" id="KW-1185">Reference proteome</keyword>
<name>M1AEG4_SOLTU</name>
<dbReference type="HOGENOM" id="CLU_2562824_0_0_1"/>
<dbReference type="AlphaFoldDB" id="M1AEG4"/>
<dbReference type="EnsemblPlants" id="PGSC0003DMT400021017">
    <property type="protein sequence ID" value="PGSC0003DMT400021017"/>
    <property type="gene ID" value="PGSC0003DMG403008136"/>
</dbReference>
<evidence type="ECO:0000313" key="2">
    <source>
        <dbReference type="Proteomes" id="UP000011115"/>
    </source>
</evidence>
<dbReference type="Gramene" id="PGSC0003DMT400021017">
    <property type="protein sequence ID" value="PGSC0003DMT400021017"/>
    <property type="gene ID" value="PGSC0003DMG403008136"/>
</dbReference>
<reference evidence="1" key="2">
    <citation type="submission" date="2015-06" db="UniProtKB">
        <authorList>
            <consortium name="EnsemblPlants"/>
        </authorList>
    </citation>
    <scope>IDENTIFICATION</scope>
    <source>
        <strain evidence="1">DM1-3 516 R44</strain>
    </source>
</reference>
<accession>M1AEG4</accession>
<dbReference type="InParanoid" id="M1AEG4"/>
<protein>
    <submittedName>
        <fullName evidence="1">Uncharacterized protein</fullName>
    </submittedName>
</protein>
<organism evidence="1 2">
    <name type="scientific">Solanum tuberosum</name>
    <name type="common">Potato</name>
    <dbReference type="NCBI Taxonomy" id="4113"/>
    <lineage>
        <taxon>Eukaryota</taxon>
        <taxon>Viridiplantae</taxon>
        <taxon>Streptophyta</taxon>
        <taxon>Embryophyta</taxon>
        <taxon>Tracheophyta</taxon>
        <taxon>Spermatophyta</taxon>
        <taxon>Magnoliopsida</taxon>
        <taxon>eudicotyledons</taxon>
        <taxon>Gunneridae</taxon>
        <taxon>Pentapetalae</taxon>
        <taxon>asterids</taxon>
        <taxon>lamiids</taxon>
        <taxon>Solanales</taxon>
        <taxon>Solanaceae</taxon>
        <taxon>Solanoideae</taxon>
        <taxon>Solaneae</taxon>
        <taxon>Solanum</taxon>
    </lineage>
</organism>
<evidence type="ECO:0000313" key="1">
    <source>
        <dbReference type="EnsemblPlants" id="PGSC0003DMT400021017"/>
    </source>
</evidence>